<protein>
    <submittedName>
        <fullName evidence="2">Uncharacterized protein</fullName>
    </submittedName>
</protein>
<sequence length="98" mass="11024">MPSTQTSVSNIEKVQPKLSPPASMPKIVSQQILEETMDIDDFNDSSRGRFINKINLSKLTSLFSPQWNSQDRLSKAPRLETQIPNPKSQKTLQSSSHI</sequence>
<dbReference type="Proteomes" id="UP000285326">
    <property type="component" value="Unassembled WGS sequence"/>
</dbReference>
<evidence type="ECO:0000313" key="2">
    <source>
        <dbReference type="EMBL" id="RKF84212.1"/>
    </source>
</evidence>
<feature type="region of interest" description="Disordered" evidence="1">
    <location>
        <begin position="1"/>
        <end position="24"/>
    </location>
</feature>
<feature type="compositionally biased region" description="Polar residues" evidence="1">
    <location>
        <begin position="1"/>
        <end position="12"/>
    </location>
</feature>
<dbReference type="AlphaFoldDB" id="A0A420JBT6"/>
<proteinExistence type="predicted"/>
<organism evidence="2 3">
    <name type="scientific">Golovinomyces cichoracearum</name>
    <dbReference type="NCBI Taxonomy" id="62708"/>
    <lineage>
        <taxon>Eukaryota</taxon>
        <taxon>Fungi</taxon>
        <taxon>Dikarya</taxon>
        <taxon>Ascomycota</taxon>
        <taxon>Pezizomycotina</taxon>
        <taxon>Leotiomycetes</taxon>
        <taxon>Erysiphales</taxon>
        <taxon>Erysiphaceae</taxon>
        <taxon>Golovinomyces</taxon>
    </lineage>
</organism>
<evidence type="ECO:0000313" key="3">
    <source>
        <dbReference type="Proteomes" id="UP000285326"/>
    </source>
</evidence>
<comment type="caution">
    <text evidence="2">The sequence shown here is derived from an EMBL/GenBank/DDBJ whole genome shotgun (WGS) entry which is preliminary data.</text>
</comment>
<feature type="compositionally biased region" description="Polar residues" evidence="1">
    <location>
        <begin position="82"/>
        <end position="98"/>
    </location>
</feature>
<name>A0A420JBT6_9PEZI</name>
<feature type="region of interest" description="Disordered" evidence="1">
    <location>
        <begin position="67"/>
        <end position="98"/>
    </location>
</feature>
<reference evidence="2 3" key="1">
    <citation type="journal article" date="2018" name="BMC Genomics">
        <title>Comparative genome analyses reveal sequence features reflecting distinct modes of host-adaptation between dicot and monocot powdery mildew.</title>
        <authorList>
            <person name="Wu Y."/>
            <person name="Ma X."/>
            <person name="Pan Z."/>
            <person name="Kale S.D."/>
            <person name="Song Y."/>
            <person name="King H."/>
            <person name="Zhang Q."/>
            <person name="Presley C."/>
            <person name="Deng X."/>
            <person name="Wei C.I."/>
            <person name="Xiao S."/>
        </authorList>
    </citation>
    <scope>NUCLEOTIDE SEQUENCE [LARGE SCALE GENOMIC DNA]</scope>
    <source>
        <strain evidence="2">UMSG1</strain>
    </source>
</reference>
<accession>A0A420JBT6</accession>
<evidence type="ECO:0000256" key="1">
    <source>
        <dbReference type="SAM" id="MobiDB-lite"/>
    </source>
</evidence>
<gene>
    <name evidence="2" type="ORF">GcM1_138006</name>
</gene>
<dbReference type="EMBL" id="MCBS01013802">
    <property type="protein sequence ID" value="RKF84212.1"/>
    <property type="molecule type" value="Genomic_DNA"/>
</dbReference>